<reference evidence="2" key="1">
    <citation type="submission" date="2019-03" db="EMBL/GenBank/DDBJ databases">
        <authorList>
            <person name="Danneels B."/>
        </authorList>
    </citation>
    <scope>NUCLEOTIDE SEQUENCE</scope>
</reference>
<evidence type="ECO:0000256" key="1">
    <source>
        <dbReference type="SAM" id="MobiDB-lite"/>
    </source>
</evidence>
<evidence type="ECO:0000313" key="2">
    <source>
        <dbReference type="EMBL" id="VFR94228.1"/>
    </source>
</evidence>
<proteinExistence type="predicted"/>
<organism evidence="2">
    <name type="scientific">plant metagenome</name>
    <dbReference type="NCBI Taxonomy" id="1297885"/>
    <lineage>
        <taxon>unclassified sequences</taxon>
        <taxon>metagenomes</taxon>
        <taxon>organismal metagenomes</taxon>
    </lineage>
</organism>
<feature type="region of interest" description="Disordered" evidence="1">
    <location>
        <begin position="447"/>
        <end position="489"/>
    </location>
</feature>
<name>A0A484V414_9ZZZZ</name>
<gene>
    <name evidence="2" type="ORF">ISE2_0149</name>
</gene>
<sequence>MALALALAGTAAGARGLARAATLAVALAAAATATASAEAGVGFTLGIARVFGDLGGGAHGRHPAFDGDALDGLADQVLDGAQQLDFAGVDQRHGRARGAGAAGTADTVHVILGHVGQLEVHHLRQLVDVDAARGDVGGDQHGDLALLEAVQRTRARGLALVAMDGGGREAVLHQFFSQAIGAVLGAREDQHLVPAALADDVADEVALVDLVHQVHALLHALGGGVARRDRDFAGVVQDAARQRADLFRERGREQQVLALLGQHGQHLADVADEAHVQHAVGFVQHQDLHARQVDGALAHVVQQAAGRGHQDVQGLLQRGDLRVDVHAAEHDHRADGGVLAVGLHRLFHLGGQFAGGSQDQHARAAGALAGERARQQQVQDGQGEACRLAGAGLGGGQQVAAFQDLRNGLGLDGGGRRVAGFIDGAQQRLGQREVGEGNLGRQEMLQPSACRSGRETPIQVDARGVGENREAWQEGQAGRRAPRRQAAFG</sequence>
<dbReference type="EMBL" id="CAADIN010000032">
    <property type="protein sequence ID" value="VFR94228.1"/>
    <property type="molecule type" value="Genomic_DNA"/>
</dbReference>
<dbReference type="AlphaFoldDB" id="A0A484V414"/>
<feature type="compositionally biased region" description="Low complexity" evidence="1">
    <location>
        <begin position="475"/>
        <end position="489"/>
    </location>
</feature>
<accession>A0A484V414</accession>
<protein>
    <submittedName>
        <fullName evidence="2">Uncharacterized protein</fullName>
    </submittedName>
</protein>
<dbReference type="AntiFam" id="ANF00149">
    <property type="entry name" value="Shadow ORF (opposite cshA)"/>
</dbReference>